<dbReference type="OrthoDB" id="771136at2759"/>
<comment type="caution">
    <text evidence="5">The sequence shown here is derived from an EMBL/GenBank/DDBJ whole genome shotgun (WGS) entry which is preliminary data.</text>
</comment>
<evidence type="ECO:0000256" key="3">
    <source>
        <dbReference type="SAM" id="MobiDB-lite"/>
    </source>
</evidence>
<keyword evidence="6" id="KW-1185">Reference proteome</keyword>
<dbReference type="PANTHER" id="PTHR47966">
    <property type="entry name" value="BETA-SITE APP-CLEAVING ENZYME, ISOFORM A-RELATED"/>
    <property type="match status" value="1"/>
</dbReference>
<dbReference type="STRING" id="1081109.A0A168BWE0"/>
<proteinExistence type="inferred from homology"/>
<dbReference type="EMBL" id="AZGY01000008">
    <property type="protein sequence ID" value="KZZ95829.1"/>
    <property type="molecule type" value="Genomic_DNA"/>
</dbReference>
<feature type="compositionally biased region" description="Low complexity" evidence="3">
    <location>
        <begin position="453"/>
        <end position="472"/>
    </location>
</feature>
<evidence type="ECO:0000259" key="4">
    <source>
        <dbReference type="PROSITE" id="PS51767"/>
    </source>
</evidence>
<dbReference type="Proteomes" id="UP000078544">
    <property type="component" value="Unassembled WGS sequence"/>
</dbReference>
<evidence type="ECO:0000256" key="1">
    <source>
        <dbReference type="ARBA" id="ARBA00007447"/>
    </source>
</evidence>
<feature type="compositionally biased region" description="Gly residues" evidence="3">
    <location>
        <begin position="253"/>
        <end position="299"/>
    </location>
</feature>
<dbReference type="InterPro" id="IPR021109">
    <property type="entry name" value="Peptidase_aspartic_dom_sf"/>
</dbReference>
<dbReference type="AlphaFoldDB" id="A0A168BWE0"/>
<feature type="compositionally biased region" description="Low complexity" evidence="3">
    <location>
        <begin position="311"/>
        <end position="322"/>
    </location>
</feature>
<dbReference type="GO" id="GO:0004190">
    <property type="term" value="F:aspartic-type endopeptidase activity"/>
    <property type="evidence" value="ECO:0007669"/>
    <property type="project" value="UniProtKB-KW"/>
</dbReference>
<dbReference type="Pfam" id="PF00026">
    <property type="entry name" value="Asp"/>
    <property type="match status" value="2"/>
</dbReference>
<dbReference type="InterPro" id="IPR001969">
    <property type="entry name" value="Aspartic_peptidase_AS"/>
</dbReference>
<sequence length="606" mass="62328">MKTVHLVYHASGPLLALSGMAAAQGQSQLEVSQIIKSTEPREGGFRTFMEFAVGGQKMLGLLDTGSSDLTVPQTGSQFCQSPGQQCDGKSTGFVFGSFDPNRSSGQVQKLNQPLNATFTGGAGFTGEFIAAPLQVAPGGKIFQQQMGLVNGGGVPKGQVSFPVIGVGPVGGESARQKYPNIPERAKQEQISTANAFGLFLGDFRNANNGTIVWGGFDAAKFTGELKTAPLLPTKNGQLPSFVVGFSSVRLASSGGGQVGPGSQVGPGGPGGPSRPGAGGPGQSGNGENGGRGGIGGNGGTSRIAQSELTTQAAQSDQDAPAAKYGNPYAHHRDYSTMQLGEYDNPAKHLSARDLRRRQNNGNLLSNELPPVVLLDTGNPAILLPLKTVEALGQSLGGRPGPKGEFLVDCQRIKGVDAVFGMNNDTVQIRVPLETMIEPTEKTKNQNNPLPKVNGPQNGNGRGDNNNNNNNNIGDEDVVEEVLDNLVGLGNGIKILNGRGRQVANNGGGGGSGIDNGKGQSGKGVGGNGGGGGGGGVGGSNGRECQLTIGVEDARGPSGINVLGSPVMQHMYILFDIDCKALHIAQSKNDETRSDLKQYVPNCKASP</sequence>
<dbReference type="InterPro" id="IPR001461">
    <property type="entry name" value="Aspartic_peptidase_A1"/>
</dbReference>
<evidence type="ECO:0000313" key="6">
    <source>
        <dbReference type="Proteomes" id="UP000078544"/>
    </source>
</evidence>
<dbReference type="GO" id="GO:0006508">
    <property type="term" value="P:proteolysis"/>
    <property type="evidence" value="ECO:0007669"/>
    <property type="project" value="UniProtKB-KW"/>
</dbReference>
<name>A0A168BWE0_9HYPO</name>
<accession>A0A168BWE0</accession>
<dbReference type="SUPFAM" id="SSF50630">
    <property type="entry name" value="Acid proteases"/>
    <property type="match status" value="2"/>
</dbReference>
<organism evidence="5 6">
    <name type="scientific">Moelleriella libera RCEF 2490</name>
    <dbReference type="NCBI Taxonomy" id="1081109"/>
    <lineage>
        <taxon>Eukaryota</taxon>
        <taxon>Fungi</taxon>
        <taxon>Dikarya</taxon>
        <taxon>Ascomycota</taxon>
        <taxon>Pezizomycotina</taxon>
        <taxon>Sordariomycetes</taxon>
        <taxon>Hypocreomycetidae</taxon>
        <taxon>Hypocreales</taxon>
        <taxon>Clavicipitaceae</taxon>
        <taxon>Moelleriella</taxon>
    </lineage>
</organism>
<gene>
    <name evidence="5" type="ORF">AAL_04125</name>
</gene>
<keyword evidence="2" id="KW-0064">Aspartyl protease</keyword>
<dbReference type="InterPro" id="IPR034164">
    <property type="entry name" value="Pepsin-like_dom"/>
</dbReference>
<comment type="similarity">
    <text evidence="1">Belongs to the peptidase A1 family.</text>
</comment>
<evidence type="ECO:0000313" key="5">
    <source>
        <dbReference type="EMBL" id="KZZ95829.1"/>
    </source>
</evidence>
<dbReference type="Gene3D" id="2.40.70.10">
    <property type="entry name" value="Acid Proteases"/>
    <property type="match status" value="3"/>
</dbReference>
<dbReference type="CDD" id="cd05471">
    <property type="entry name" value="pepsin_like"/>
    <property type="match status" value="1"/>
</dbReference>
<protein>
    <submittedName>
        <fullName evidence="5">Aspartic protease</fullName>
    </submittedName>
</protein>
<feature type="region of interest" description="Disordered" evidence="3">
    <location>
        <begin position="253"/>
        <end position="329"/>
    </location>
</feature>
<feature type="domain" description="Peptidase A1" evidence="4">
    <location>
        <begin position="47"/>
        <end position="489"/>
    </location>
</feature>
<keyword evidence="5" id="KW-0645">Protease</keyword>
<keyword evidence="2" id="KW-0378">Hydrolase</keyword>
<feature type="region of interest" description="Disordered" evidence="3">
    <location>
        <begin position="506"/>
        <end position="538"/>
    </location>
</feature>
<evidence type="ECO:0000256" key="2">
    <source>
        <dbReference type="ARBA" id="ARBA00022750"/>
    </source>
</evidence>
<dbReference type="PROSITE" id="PS51767">
    <property type="entry name" value="PEPTIDASE_A1"/>
    <property type="match status" value="1"/>
</dbReference>
<dbReference type="PROSITE" id="PS00141">
    <property type="entry name" value="ASP_PROTEASE"/>
    <property type="match status" value="1"/>
</dbReference>
<feature type="region of interest" description="Disordered" evidence="3">
    <location>
        <begin position="439"/>
        <end position="473"/>
    </location>
</feature>
<dbReference type="PANTHER" id="PTHR47966:SF65">
    <property type="entry name" value="ASPARTIC-TYPE ENDOPEPTIDASE"/>
    <property type="match status" value="1"/>
</dbReference>
<reference evidence="5 6" key="1">
    <citation type="journal article" date="2016" name="Genome Biol. Evol.">
        <title>Divergent and convergent evolution of fungal pathogenicity.</title>
        <authorList>
            <person name="Shang Y."/>
            <person name="Xiao G."/>
            <person name="Zheng P."/>
            <person name="Cen K."/>
            <person name="Zhan S."/>
            <person name="Wang C."/>
        </authorList>
    </citation>
    <scope>NUCLEOTIDE SEQUENCE [LARGE SCALE GENOMIC DNA]</scope>
    <source>
        <strain evidence="5 6">RCEF 2490</strain>
    </source>
</reference>
<dbReference type="InterPro" id="IPR033121">
    <property type="entry name" value="PEPTIDASE_A1"/>
</dbReference>